<dbReference type="InterPro" id="IPR011335">
    <property type="entry name" value="Restrct_endonuc-II-like"/>
</dbReference>
<gene>
    <name evidence="2" type="ORF">A2784_04625</name>
</gene>
<feature type="domain" description="PD-(D/E)XK endonuclease-like" evidence="1">
    <location>
        <begin position="10"/>
        <end position="249"/>
    </location>
</feature>
<dbReference type="SUPFAM" id="SSF52980">
    <property type="entry name" value="Restriction endonuclease-like"/>
    <property type="match status" value="1"/>
</dbReference>
<dbReference type="InterPro" id="IPR011604">
    <property type="entry name" value="PDDEXK-like_dom_sf"/>
</dbReference>
<sequence length="289" mass="32289">MPDKYTAVWVSHSSISDFLRCPRAYYLNNVYKEPATGKKISLMSPPLALGQAVHDVLESLSVLPATERFKDSLAQKFEGSWKKVAGKLGGFRDPEQEHKYKQRGVEMLARVTQNPGPLANLAVKINMDLPYFWLSEADNIILCGKIDWLEYLPDDDAVHIIDFKTSTKEENPASLQLPIYHLLVHHCQKHSVAKASYWYLERANELAEKPLPDLDTAKNKVLDIAKKIKLARQLERFVCPQGDTGCPACRPLEMVVRGQAELVGTDSLGRSIYILPAPTESGSSSATIL</sequence>
<proteinExistence type="predicted"/>
<evidence type="ECO:0000313" key="2">
    <source>
        <dbReference type="EMBL" id="OGY16742.1"/>
    </source>
</evidence>
<protein>
    <recommendedName>
        <fullName evidence="1">PD-(D/E)XK endonuclease-like domain-containing protein</fullName>
    </recommendedName>
</protein>
<dbReference type="EMBL" id="MHCH01000039">
    <property type="protein sequence ID" value="OGY16742.1"/>
    <property type="molecule type" value="Genomic_DNA"/>
</dbReference>
<evidence type="ECO:0000313" key="3">
    <source>
        <dbReference type="Proteomes" id="UP000177324"/>
    </source>
</evidence>
<comment type="caution">
    <text evidence="2">The sequence shown here is derived from an EMBL/GenBank/DDBJ whole genome shotgun (WGS) entry which is preliminary data.</text>
</comment>
<dbReference type="Proteomes" id="UP000177324">
    <property type="component" value="Unassembled WGS sequence"/>
</dbReference>
<dbReference type="InterPro" id="IPR038726">
    <property type="entry name" value="PDDEXK_AddAB-type"/>
</dbReference>
<dbReference type="STRING" id="1797589.A2784_04625"/>
<dbReference type="Pfam" id="PF12705">
    <property type="entry name" value="PDDEXK_1"/>
    <property type="match status" value="1"/>
</dbReference>
<dbReference type="Gene3D" id="3.90.320.10">
    <property type="match status" value="1"/>
</dbReference>
<reference evidence="2 3" key="1">
    <citation type="journal article" date="2016" name="Nat. Commun.">
        <title>Thousands of microbial genomes shed light on interconnected biogeochemical processes in an aquifer system.</title>
        <authorList>
            <person name="Anantharaman K."/>
            <person name="Brown C.T."/>
            <person name="Hug L.A."/>
            <person name="Sharon I."/>
            <person name="Castelle C.J."/>
            <person name="Probst A.J."/>
            <person name="Thomas B.C."/>
            <person name="Singh A."/>
            <person name="Wilkins M.J."/>
            <person name="Karaoz U."/>
            <person name="Brodie E.L."/>
            <person name="Williams K.H."/>
            <person name="Hubbard S.S."/>
            <person name="Banfield J.F."/>
        </authorList>
    </citation>
    <scope>NUCLEOTIDE SEQUENCE [LARGE SCALE GENOMIC DNA]</scope>
</reference>
<name>A0A1G1VMX1_9BACT</name>
<dbReference type="AlphaFoldDB" id="A0A1G1VMX1"/>
<organism evidence="2 3">
    <name type="scientific">Candidatus Chisholmbacteria bacterium RIFCSPHIGHO2_01_FULL_48_12</name>
    <dbReference type="NCBI Taxonomy" id="1797589"/>
    <lineage>
        <taxon>Bacteria</taxon>
        <taxon>Candidatus Chisholmiibacteriota</taxon>
    </lineage>
</organism>
<evidence type="ECO:0000259" key="1">
    <source>
        <dbReference type="Pfam" id="PF12705"/>
    </source>
</evidence>
<accession>A0A1G1VMX1</accession>